<sequence length="736" mass="83677">MAFKVLIVGGSVTGLTLAAILERYGIDYTLIEKHSDVTPKLGGSIALLAHGSRVLDQLGCYEQLLPFGTAVQEFAMYGPDGKHLGTQERMGANLEAISKIHLSTKVTKIQHLDRGILVETQDGRIFTGDIVVGADGIKSRTRDEMWRLVEADNHSTVVDRKAIRNNCSCIFGISHGLPQVKATQTWKHFRDDRHYLCSGAPDGLVFWVVFFKTRKETESWEDLRYTEQEKEDYAAEFARDQVRSDLTFGEIYRASTTAVLVSVEEFVLRRCYYKRILLLGDSAHKMHPVTGQGGNSAIEDSAFLANRLKDLLQAKWNPTGSEIESTFHNLQEQRRPRTQMLTDGARGLAHLESLATPLLKLTMLYLFPTVPGENLIASIGEAMTQGEPLKHLLLPARSKRLLPYDEEIQATPRHRSTTASYTWICTFIFIGSLRLILPSILSNRIALITPESPTRPPFLQSWNDYIEYSYFAITAFWTIESYRSAFSLGPILTPIPWIALAKYCSWEVALSFYFAFWVLGSSFRGFYHPWPRAILPAAAQAFPAALCFAIMARETFSRLRVLISLSNTMMPHLLIPLITTLIERSIVRVHGERWAPAYQFGDYDIKYLDQFFFCSMVAAFRHIIMIFFDIIPYLRQGYGPLLLRTPEIINFGVFALLVATWLLFTAWDLRRVSVLNLNLVTASVYIILGISFIGPGATLMGVWWWRERLWEKSRQRVSEERYAKVERDQAPPIIKT</sequence>
<accession>A0A1L9PD86</accession>
<reference evidence="8" key="1">
    <citation type="journal article" date="2017" name="Genome Biol.">
        <title>Comparative genomics reveals high biological diversity and specific adaptations in the industrially and medically important fungal genus Aspergillus.</title>
        <authorList>
            <person name="de Vries R.P."/>
            <person name="Riley R."/>
            <person name="Wiebenga A."/>
            <person name="Aguilar-Osorio G."/>
            <person name="Amillis S."/>
            <person name="Uchima C.A."/>
            <person name="Anderluh G."/>
            <person name="Asadollahi M."/>
            <person name="Askin M."/>
            <person name="Barry K."/>
            <person name="Battaglia E."/>
            <person name="Bayram O."/>
            <person name="Benocci T."/>
            <person name="Braus-Stromeyer S.A."/>
            <person name="Caldana C."/>
            <person name="Canovas D."/>
            <person name="Cerqueira G.C."/>
            <person name="Chen F."/>
            <person name="Chen W."/>
            <person name="Choi C."/>
            <person name="Clum A."/>
            <person name="Dos Santos R.A."/>
            <person name="Damasio A.R."/>
            <person name="Diallinas G."/>
            <person name="Emri T."/>
            <person name="Fekete E."/>
            <person name="Flipphi M."/>
            <person name="Freyberg S."/>
            <person name="Gallo A."/>
            <person name="Gournas C."/>
            <person name="Habgood R."/>
            <person name="Hainaut M."/>
            <person name="Harispe M.L."/>
            <person name="Henrissat B."/>
            <person name="Hilden K.S."/>
            <person name="Hope R."/>
            <person name="Hossain A."/>
            <person name="Karabika E."/>
            <person name="Karaffa L."/>
            <person name="Karanyi Z."/>
            <person name="Krasevec N."/>
            <person name="Kuo A."/>
            <person name="Kusch H."/>
            <person name="LaButti K."/>
            <person name="Lagendijk E.L."/>
            <person name="Lapidus A."/>
            <person name="Levasseur A."/>
            <person name="Lindquist E."/>
            <person name="Lipzen A."/>
            <person name="Logrieco A.F."/>
            <person name="MacCabe A."/>
            <person name="Maekelae M.R."/>
            <person name="Malavazi I."/>
            <person name="Melin P."/>
            <person name="Meyer V."/>
            <person name="Mielnichuk N."/>
            <person name="Miskei M."/>
            <person name="Molnar A.P."/>
            <person name="Mule G."/>
            <person name="Ngan C.Y."/>
            <person name="Orejas M."/>
            <person name="Orosz E."/>
            <person name="Ouedraogo J.P."/>
            <person name="Overkamp K.M."/>
            <person name="Park H.-S."/>
            <person name="Perrone G."/>
            <person name="Piumi F."/>
            <person name="Punt P.J."/>
            <person name="Ram A.F."/>
            <person name="Ramon A."/>
            <person name="Rauscher S."/>
            <person name="Record E."/>
            <person name="Riano-Pachon D.M."/>
            <person name="Robert V."/>
            <person name="Roehrig J."/>
            <person name="Ruller R."/>
            <person name="Salamov A."/>
            <person name="Salih N.S."/>
            <person name="Samson R.A."/>
            <person name="Sandor E."/>
            <person name="Sanguinetti M."/>
            <person name="Schuetze T."/>
            <person name="Sepcic K."/>
            <person name="Shelest E."/>
            <person name="Sherlock G."/>
            <person name="Sophianopoulou V."/>
            <person name="Squina F.M."/>
            <person name="Sun H."/>
            <person name="Susca A."/>
            <person name="Todd R.B."/>
            <person name="Tsang A."/>
            <person name="Unkles S.E."/>
            <person name="van de Wiele N."/>
            <person name="van Rossen-Uffink D."/>
            <person name="Oliveira J.V."/>
            <person name="Vesth T.C."/>
            <person name="Visser J."/>
            <person name="Yu J.-H."/>
            <person name="Zhou M."/>
            <person name="Andersen M.R."/>
            <person name="Archer D.B."/>
            <person name="Baker S.E."/>
            <person name="Benoit I."/>
            <person name="Brakhage A.A."/>
            <person name="Braus G.H."/>
            <person name="Fischer R."/>
            <person name="Frisvad J.C."/>
            <person name="Goldman G.H."/>
            <person name="Houbraken J."/>
            <person name="Oakley B."/>
            <person name="Pocsi I."/>
            <person name="Scazzocchio C."/>
            <person name="Seiboth B."/>
            <person name="vanKuyk P.A."/>
            <person name="Wortman J."/>
            <person name="Dyer P.S."/>
            <person name="Grigoriev I.V."/>
        </authorList>
    </citation>
    <scope>NUCLEOTIDE SEQUENCE [LARGE SCALE GENOMIC DNA]</scope>
    <source>
        <strain evidence="8">CBS 583.65</strain>
    </source>
</reference>
<dbReference type="GeneID" id="63733787"/>
<feature type="transmembrane region" description="Helical" evidence="5">
    <location>
        <begin position="679"/>
        <end position="705"/>
    </location>
</feature>
<keyword evidence="4" id="KW-0560">Oxidoreductase</keyword>
<keyword evidence="8" id="KW-1185">Reference proteome</keyword>
<keyword evidence="5" id="KW-1133">Transmembrane helix</keyword>
<dbReference type="EMBL" id="KV878126">
    <property type="protein sequence ID" value="OJI99442.1"/>
    <property type="molecule type" value="Genomic_DNA"/>
</dbReference>
<evidence type="ECO:0000256" key="1">
    <source>
        <dbReference type="ARBA" id="ARBA00007992"/>
    </source>
</evidence>
<dbReference type="RefSeq" id="XP_040665205.1">
    <property type="nucleotide sequence ID" value="XM_040818276.1"/>
</dbReference>
<feature type="transmembrane region" description="Helical" evidence="5">
    <location>
        <begin position="508"/>
        <end position="527"/>
    </location>
</feature>
<gene>
    <name evidence="7" type="ORF">ASPVEDRAFT_882930</name>
</gene>
<keyword evidence="3" id="KW-0274">FAD</keyword>
<name>A0A1L9PD86_ASPVE</name>
<feature type="domain" description="FAD-binding" evidence="6">
    <location>
        <begin position="117"/>
        <end position="313"/>
    </location>
</feature>
<feature type="transmembrane region" description="Helical" evidence="5">
    <location>
        <begin position="610"/>
        <end position="628"/>
    </location>
</feature>
<comment type="similarity">
    <text evidence="1">Belongs to the paxM FAD-dependent monooxygenase family.</text>
</comment>
<feature type="transmembrane region" description="Helical" evidence="5">
    <location>
        <begin position="648"/>
        <end position="667"/>
    </location>
</feature>
<evidence type="ECO:0000259" key="6">
    <source>
        <dbReference type="Pfam" id="PF01494"/>
    </source>
</evidence>
<proteinExistence type="inferred from homology"/>
<evidence type="ECO:0000256" key="3">
    <source>
        <dbReference type="ARBA" id="ARBA00022827"/>
    </source>
</evidence>
<dbReference type="Proteomes" id="UP000184073">
    <property type="component" value="Unassembled WGS sequence"/>
</dbReference>
<dbReference type="Gene3D" id="3.50.50.60">
    <property type="entry name" value="FAD/NAD(P)-binding domain"/>
    <property type="match status" value="1"/>
</dbReference>
<dbReference type="GO" id="GO:0004497">
    <property type="term" value="F:monooxygenase activity"/>
    <property type="evidence" value="ECO:0007669"/>
    <property type="project" value="InterPro"/>
</dbReference>
<dbReference type="InterPro" id="IPR036188">
    <property type="entry name" value="FAD/NAD-bd_sf"/>
</dbReference>
<dbReference type="AlphaFoldDB" id="A0A1L9PD86"/>
<dbReference type="InterPro" id="IPR002938">
    <property type="entry name" value="FAD-bd"/>
</dbReference>
<dbReference type="PRINTS" id="PR00420">
    <property type="entry name" value="RNGMNOXGNASE"/>
</dbReference>
<dbReference type="PANTHER" id="PTHR47356">
    <property type="entry name" value="FAD-DEPENDENT MONOOXYGENASE ASQG-RELATED"/>
    <property type="match status" value="1"/>
</dbReference>
<keyword evidence="5" id="KW-0812">Transmembrane</keyword>
<evidence type="ECO:0000313" key="8">
    <source>
        <dbReference type="Proteomes" id="UP000184073"/>
    </source>
</evidence>
<dbReference type="STRING" id="1036611.A0A1L9PD86"/>
<keyword evidence="5" id="KW-0472">Membrane</keyword>
<dbReference type="Pfam" id="PF01494">
    <property type="entry name" value="FAD_binding_3"/>
    <property type="match status" value="2"/>
</dbReference>
<evidence type="ECO:0000256" key="5">
    <source>
        <dbReference type="SAM" id="Phobius"/>
    </source>
</evidence>
<dbReference type="PANTHER" id="PTHR47356:SF2">
    <property type="entry name" value="FAD-BINDING DOMAIN-CONTAINING PROTEIN-RELATED"/>
    <property type="match status" value="1"/>
</dbReference>
<evidence type="ECO:0000256" key="4">
    <source>
        <dbReference type="ARBA" id="ARBA00023002"/>
    </source>
</evidence>
<evidence type="ECO:0000256" key="2">
    <source>
        <dbReference type="ARBA" id="ARBA00022630"/>
    </source>
</evidence>
<feature type="transmembrane region" description="Helical" evidence="5">
    <location>
        <begin position="533"/>
        <end position="552"/>
    </location>
</feature>
<dbReference type="InterPro" id="IPR050562">
    <property type="entry name" value="FAD_mOase_fung"/>
</dbReference>
<keyword evidence="2" id="KW-0285">Flavoprotein</keyword>
<dbReference type="SUPFAM" id="SSF51905">
    <property type="entry name" value="FAD/NAD(P)-binding domain"/>
    <property type="match status" value="1"/>
</dbReference>
<feature type="transmembrane region" description="Helical" evidence="5">
    <location>
        <begin position="420"/>
        <end position="437"/>
    </location>
</feature>
<protein>
    <recommendedName>
        <fullName evidence="6">FAD-binding domain-containing protein</fullName>
    </recommendedName>
</protein>
<dbReference type="VEuPathDB" id="FungiDB:ASPVEDRAFT_882930"/>
<feature type="domain" description="FAD-binding" evidence="6">
    <location>
        <begin position="4"/>
        <end position="68"/>
    </location>
</feature>
<dbReference type="OrthoDB" id="10029326at2759"/>
<organism evidence="7 8">
    <name type="scientific">Aspergillus versicolor CBS 583.65</name>
    <dbReference type="NCBI Taxonomy" id="1036611"/>
    <lineage>
        <taxon>Eukaryota</taxon>
        <taxon>Fungi</taxon>
        <taxon>Dikarya</taxon>
        <taxon>Ascomycota</taxon>
        <taxon>Pezizomycotina</taxon>
        <taxon>Eurotiomycetes</taxon>
        <taxon>Eurotiomycetidae</taxon>
        <taxon>Eurotiales</taxon>
        <taxon>Aspergillaceae</taxon>
        <taxon>Aspergillus</taxon>
        <taxon>Aspergillus subgen. Nidulantes</taxon>
    </lineage>
</organism>
<dbReference type="GO" id="GO:0071949">
    <property type="term" value="F:FAD binding"/>
    <property type="evidence" value="ECO:0007669"/>
    <property type="project" value="InterPro"/>
</dbReference>
<evidence type="ECO:0000313" key="7">
    <source>
        <dbReference type="EMBL" id="OJI99442.1"/>
    </source>
</evidence>